<evidence type="ECO:0000256" key="7">
    <source>
        <dbReference type="ARBA" id="ARBA00023157"/>
    </source>
</evidence>
<keyword evidence="5 11" id="KW-1133">Transmembrane helix</keyword>
<feature type="signal peptide" evidence="12">
    <location>
        <begin position="1"/>
        <end position="25"/>
    </location>
</feature>
<dbReference type="GO" id="GO:0071222">
    <property type="term" value="P:cellular response to lipopolysaccharide"/>
    <property type="evidence" value="ECO:0007669"/>
    <property type="project" value="TreeGrafter"/>
</dbReference>
<keyword evidence="6 11" id="KW-0472">Membrane</keyword>
<dbReference type="Ensembl" id="ENSLBET00000018928.1">
    <property type="protein sequence ID" value="ENSLBEP00000017928.1"/>
    <property type="gene ID" value="ENSLBEG00000013833.1"/>
</dbReference>
<evidence type="ECO:0000256" key="6">
    <source>
        <dbReference type="ARBA" id="ARBA00023136"/>
    </source>
</evidence>
<dbReference type="Pfam" id="PF00047">
    <property type="entry name" value="ig"/>
    <property type="match status" value="1"/>
</dbReference>
<evidence type="ECO:0000256" key="4">
    <source>
        <dbReference type="ARBA" id="ARBA00022729"/>
    </source>
</evidence>
<dbReference type="InterPro" id="IPR036179">
    <property type="entry name" value="Ig-like_dom_sf"/>
</dbReference>
<dbReference type="STRING" id="56723.ENSLBEP00000017928"/>
<keyword evidence="15" id="KW-1185">Reference proteome</keyword>
<dbReference type="InParanoid" id="A0A3Q3FFB3"/>
<dbReference type="AlphaFoldDB" id="A0A3Q3FFB3"/>
<dbReference type="GO" id="GO:0006955">
    <property type="term" value="P:immune response"/>
    <property type="evidence" value="ECO:0007669"/>
    <property type="project" value="TreeGrafter"/>
</dbReference>
<evidence type="ECO:0000256" key="12">
    <source>
        <dbReference type="SAM" id="SignalP"/>
    </source>
</evidence>
<keyword evidence="8" id="KW-0675">Receptor</keyword>
<evidence type="ECO:0000256" key="10">
    <source>
        <dbReference type="ARBA" id="ARBA00023319"/>
    </source>
</evidence>
<dbReference type="Pfam" id="PF07686">
    <property type="entry name" value="V-set"/>
    <property type="match status" value="1"/>
</dbReference>
<evidence type="ECO:0000256" key="5">
    <source>
        <dbReference type="ARBA" id="ARBA00022989"/>
    </source>
</evidence>
<dbReference type="GO" id="GO:0042102">
    <property type="term" value="P:positive regulation of T cell proliferation"/>
    <property type="evidence" value="ECO:0007669"/>
    <property type="project" value="TreeGrafter"/>
</dbReference>
<dbReference type="Pfam" id="PF22705">
    <property type="entry name" value="C2-set_3"/>
    <property type="match status" value="1"/>
</dbReference>
<dbReference type="InterPro" id="IPR013151">
    <property type="entry name" value="Immunoglobulin_dom"/>
</dbReference>
<dbReference type="PANTHER" id="PTHR25466:SF14">
    <property type="entry name" value="BUTYROPHILIN SUBFAMILY 2 MEMBER A2-LIKE-RELATED"/>
    <property type="match status" value="1"/>
</dbReference>
<organism evidence="14 15">
    <name type="scientific">Labrus bergylta</name>
    <name type="common">ballan wrasse</name>
    <dbReference type="NCBI Taxonomy" id="56723"/>
    <lineage>
        <taxon>Eukaryota</taxon>
        <taxon>Metazoa</taxon>
        <taxon>Chordata</taxon>
        <taxon>Craniata</taxon>
        <taxon>Vertebrata</taxon>
        <taxon>Euteleostomi</taxon>
        <taxon>Actinopterygii</taxon>
        <taxon>Neopterygii</taxon>
        <taxon>Teleostei</taxon>
        <taxon>Neoteleostei</taxon>
        <taxon>Acanthomorphata</taxon>
        <taxon>Eupercaria</taxon>
        <taxon>Labriformes</taxon>
        <taxon>Labridae</taxon>
        <taxon>Labrus</taxon>
    </lineage>
</organism>
<feature type="domain" description="Ig-like" evidence="13">
    <location>
        <begin position="172"/>
        <end position="306"/>
    </location>
</feature>
<dbReference type="InterPro" id="IPR053896">
    <property type="entry name" value="BTN3A2-like_Ig-C"/>
</dbReference>
<dbReference type="GO" id="GO:0031295">
    <property type="term" value="P:T cell costimulation"/>
    <property type="evidence" value="ECO:0007669"/>
    <property type="project" value="TreeGrafter"/>
</dbReference>
<evidence type="ECO:0000256" key="2">
    <source>
        <dbReference type="ARBA" id="ARBA00022475"/>
    </source>
</evidence>
<dbReference type="InterPro" id="IPR051713">
    <property type="entry name" value="T-cell_Activation_Regulation"/>
</dbReference>
<keyword evidence="2" id="KW-1003">Cell membrane</keyword>
<accession>A0A3Q3FFB3</accession>
<dbReference type="CDD" id="cd00096">
    <property type="entry name" value="Ig"/>
    <property type="match status" value="1"/>
</dbReference>
<name>A0A3Q3FFB3_9LABR</name>
<dbReference type="GO" id="GO:0042130">
    <property type="term" value="P:negative regulation of T cell proliferation"/>
    <property type="evidence" value="ECO:0007669"/>
    <property type="project" value="TreeGrafter"/>
</dbReference>
<evidence type="ECO:0000256" key="3">
    <source>
        <dbReference type="ARBA" id="ARBA00022692"/>
    </source>
</evidence>
<dbReference type="SMART" id="SM00409">
    <property type="entry name" value="IG"/>
    <property type="match status" value="2"/>
</dbReference>
<evidence type="ECO:0000259" key="13">
    <source>
        <dbReference type="PROSITE" id="PS50835"/>
    </source>
</evidence>
<dbReference type="OrthoDB" id="9983389at2759"/>
<evidence type="ECO:0000313" key="15">
    <source>
        <dbReference type="Proteomes" id="UP000261660"/>
    </source>
</evidence>
<dbReference type="PROSITE" id="PS50835">
    <property type="entry name" value="IG_LIKE"/>
    <property type="match status" value="2"/>
</dbReference>
<evidence type="ECO:0000256" key="11">
    <source>
        <dbReference type="SAM" id="Phobius"/>
    </source>
</evidence>
<dbReference type="PANTHER" id="PTHR25466">
    <property type="entry name" value="T-LYMPHOCYTE ACTIVATION ANTIGEN"/>
    <property type="match status" value="1"/>
</dbReference>
<dbReference type="GeneTree" id="ENSGT00940000154641"/>
<comment type="subcellular location">
    <subcellularLocation>
        <location evidence="1">Cell membrane</location>
        <topology evidence="1">Single-pass type I membrane protein</topology>
    </subcellularLocation>
</comment>
<dbReference type="Gene3D" id="2.60.40.10">
    <property type="entry name" value="Immunoglobulins"/>
    <property type="match status" value="3"/>
</dbReference>
<dbReference type="SUPFAM" id="SSF48726">
    <property type="entry name" value="Immunoglobulin"/>
    <property type="match status" value="3"/>
</dbReference>
<reference evidence="14" key="1">
    <citation type="submission" date="2025-08" db="UniProtKB">
        <authorList>
            <consortium name="Ensembl"/>
        </authorList>
    </citation>
    <scope>IDENTIFICATION</scope>
</reference>
<dbReference type="InterPro" id="IPR013106">
    <property type="entry name" value="Ig_V-set"/>
</dbReference>
<evidence type="ECO:0000256" key="1">
    <source>
        <dbReference type="ARBA" id="ARBA00004251"/>
    </source>
</evidence>
<keyword evidence="10" id="KW-0393">Immunoglobulin domain</keyword>
<dbReference type="InterPro" id="IPR007110">
    <property type="entry name" value="Ig-like_dom"/>
</dbReference>
<feature type="chain" id="PRO_5018577130" evidence="12">
    <location>
        <begin position="26"/>
        <end position="365"/>
    </location>
</feature>
<evidence type="ECO:0000256" key="8">
    <source>
        <dbReference type="ARBA" id="ARBA00023170"/>
    </source>
</evidence>
<reference evidence="14" key="2">
    <citation type="submission" date="2025-09" db="UniProtKB">
        <authorList>
            <consortium name="Ensembl"/>
        </authorList>
    </citation>
    <scope>IDENTIFICATION</scope>
</reference>
<dbReference type="Proteomes" id="UP000261660">
    <property type="component" value="Unplaced"/>
</dbReference>
<proteinExistence type="predicted"/>
<keyword evidence="3 11" id="KW-0812">Transmembrane</keyword>
<feature type="domain" description="Ig-like" evidence="13">
    <location>
        <begin position="21"/>
        <end position="126"/>
    </location>
</feature>
<dbReference type="GO" id="GO:0009897">
    <property type="term" value="C:external side of plasma membrane"/>
    <property type="evidence" value="ECO:0007669"/>
    <property type="project" value="TreeGrafter"/>
</dbReference>
<evidence type="ECO:0000313" key="14">
    <source>
        <dbReference type="Ensembl" id="ENSLBEP00000017928.1"/>
    </source>
</evidence>
<dbReference type="InterPro" id="IPR013783">
    <property type="entry name" value="Ig-like_fold"/>
</dbReference>
<keyword evidence="9" id="KW-0325">Glycoprotein</keyword>
<keyword evidence="4 12" id="KW-0732">Signal</keyword>
<evidence type="ECO:0000256" key="9">
    <source>
        <dbReference type="ARBA" id="ARBA00023180"/>
    </source>
</evidence>
<protein>
    <submittedName>
        <fullName evidence="14">Butyrophilin subfamily 3 member A3-like</fullName>
    </submittedName>
</protein>
<dbReference type="GO" id="GO:0007166">
    <property type="term" value="P:cell surface receptor signaling pathway"/>
    <property type="evidence" value="ECO:0007669"/>
    <property type="project" value="TreeGrafter"/>
</dbReference>
<feature type="transmembrane region" description="Helical" evidence="11">
    <location>
        <begin position="320"/>
        <end position="345"/>
    </location>
</feature>
<dbReference type="InterPro" id="IPR003599">
    <property type="entry name" value="Ig_sub"/>
</dbReference>
<keyword evidence="7" id="KW-1015">Disulfide bond</keyword>
<sequence length="365" mass="40754">MSGIKRVMFFNVLFYLKGFAKGGAADVKTVFCGIEENCTLPCTFPTGEDVVISWKETTTKEILLHYYNNQDHPKNKAQRFSGRTSLSSEKEASLCLTGVTVQDEGRYECYVSIPDSPAKQSTMDLKVDAPPRKVNIQQVGNRITCSSEGIYPQPELTWSSSPPTNLTVADTPTVHQKEKLYSINSSLTALNVSNLDYSCTISTGRNKRRATLSKPAFINIFNTETTISCNQNITNTSPTDFTWRFNHSEVILNRTTAKDSYTVPAEWRVYLKSVSTSGSLILKDLTSDQEGIYTCEVNTAKETFVTNTFLKVLKDTSVNIAAIAGSVIGACLFLAAIIFLLWFFFRNGQGYRTVMLRMENRQDNN</sequence>